<dbReference type="Gene3D" id="3.10.129.10">
    <property type="entry name" value="Hotdog Thioesterase"/>
    <property type="match status" value="1"/>
</dbReference>
<evidence type="ECO:0000313" key="1">
    <source>
        <dbReference type="EMBL" id="CVL07859.1"/>
    </source>
</evidence>
<dbReference type="Proteomes" id="UP000184255">
    <property type="component" value="Unassembled WGS sequence"/>
</dbReference>
<reference evidence="2" key="1">
    <citation type="journal article" date="2016" name="Genome Biol. Evol.">
        <title>Comparative 'omics' of the Fusarium fujikuroi species complex highlights differences in genetic potential and metabolite synthesis.</title>
        <authorList>
            <person name="Niehaus E.-M."/>
            <person name="Muensterkoetter M."/>
            <person name="Proctor R.H."/>
            <person name="Brown D.W."/>
            <person name="Sharon A."/>
            <person name="Idan Y."/>
            <person name="Oren-Young L."/>
            <person name="Sieber C.M."/>
            <person name="Novak O."/>
            <person name="Pencik A."/>
            <person name="Tarkowska D."/>
            <person name="Hromadova K."/>
            <person name="Freeman S."/>
            <person name="Maymon M."/>
            <person name="Elazar M."/>
            <person name="Youssef S.A."/>
            <person name="El-Shabrawy E.S.M."/>
            <person name="Shalaby A.B.A."/>
            <person name="Houterman P."/>
            <person name="Brock N.L."/>
            <person name="Burkhardt I."/>
            <person name="Tsavkelova E.A."/>
            <person name="Dickschat J.S."/>
            <person name="Galuszka P."/>
            <person name="Gueldener U."/>
            <person name="Tudzynski B."/>
        </authorList>
    </citation>
    <scope>NUCLEOTIDE SEQUENCE [LARGE SCALE GENOMIC DNA]</scope>
    <source>
        <strain evidence="2">MRC7560</strain>
    </source>
</reference>
<dbReference type="PANTHER" id="PTHR47260:SF6">
    <property type="entry name" value="THIOESTERASE DOMAIN-CONTAINING PROTEIN"/>
    <property type="match status" value="1"/>
</dbReference>
<gene>
    <name evidence="1" type="ORF">FMAN_09753</name>
</gene>
<dbReference type="VEuPathDB" id="FungiDB:FMAN_09753"/>
<dbReference type="InterPro" id="IPR029069">
    <property type="entry name" value="HotDog_dom_sf"/>
</dbReference>
<dbReference type="SUPFAM" id="SSF54637">
    <property type="entry name" value="Thioesterase/thiol ester dehydrase-isomerase"/>
    <property type="match status" value="1"/>
</dbReference>
<dbReference type="InterPro" id="IPR052061">
    <property type="entry name" value="PTE-AB_protein"/>
</dbReference>
<dbReference type="PANTHER" id="PTHR47260">
    <property type="entry name" value="UPF0644 PROTEIN PB2B4.06"/>
    <property type="match status" value="1"/>
</dbReference>
<proteinExistence type="predicted"/>
<evidence type="ECO:0008006" key="3">
    <source>
        <dbReference type="Google" id="ProtNLM"/>
    </source>
</evidence>
<accession>A0A1L7UBQ4</accession>
<dbReference type="AlphaFoldDB" id="A0A1L7UBQ4"/>
<dbReference type="RefSeq" id="XP_041690741.1">
    <property type="nucleotide sequence ID" value="XM_041825351.1"/>
</dbReference>
<organism evidence="1 2">
    <name type="scientific">Fusarium mangiferae</name>
    <name type="common">Mango malformation disease fungus</name>
    <dbReference type="NCBI Taxonomy" id="192010"/>
    <lineage>
        <taxon>Eukaryota</taxon>
        <taxon>Fungi</taxon>
        <taxon>Dikarya</taxon>
        <taxon>Ascomycota</taxon>
        <taxon>Pezizomycotina</taxon>
        <taxon>Sordariomycetes</taxon>
        <taxon>Hypocreomycetidae</taxon>
        <taxon>Hypocreales</taxon>
        <taxon>Nectriaceae</taxon>
        <taxon>Fusarium</taxon>
        <taxon>Fusarium fujikuroi species complex</taxon>
    </lineage>
</organism>
<dbReference type="EMBL" id="FCQH01000021">
    <property type="protein sequence ID" value="CVL07859.1"/>
    <property type="molecule type" value="Genomic_DNA"/>
</dbReference>
<name>A0A1L7UBQ4_FUSMA</name>
<dbReference type="GeneID" id="65089012"/>
<sequence>MDQQNLIALPRIDKETDGATGDLFRKTLNSSSTISRSIVILPNPSTLKPPATSATKPWLPLSTCSVFYTLDKGLCGFSNLCHGGIQATLIDDCAGALGVLNSRIQAGLIPADPPGRWSPKINPGMVDLTKCMLATKEMTVQYLRPLRVPANVQVIVTIGEISDNGSYFVSTSIKGKDGKEYTRARAEWMVLGLKSKL</sequence>
<protein>
    <recommendedName>
        <fullName evidence="3">Thioesterase domain-containing protein</fullName>
    </recommendedName>
</protein>
<evidence type="ECO:0000313" key="2">
    <source>
        <dbReference type="Proteomes" id="UP000184255"/>
    </source>
</evidence>
<keyword evidence="2" id="KW-1185">Reference proteome</keyword>
<comment type="caution">
    <text evidence="1">The sequence shown here is derived from an EMBL/GenBank/DDBJ whole genome shotgun (WGS) entry which is preliminary data.</text>
</comment>